<dbReference type="InterPro" id="IPR039251">
    <property type="entry name" value="OXLD1"/>
</dbReference>
<name>A0A8U0WKT2_9MUSC</name>
<gene>
    <name evidence="3" type="primary">LOC119635048</name>
</gene>
<reference evidence="3" key="1">
    <citation type="submission" date="2025-08" db="UniProtKB">
        <authorList>
            <consortium name="RefSeq"/>
        </authorList>
    </citation>
    <scope>IDENTIFICATION</scope>
    <source>
        <tissue evidence="3">Whole body pupa</tissue>
    </source>
</reference>
<accession>A0A8U0WKT2</accession>
<dbReference type="Proteomes" id="UP000092443">
    <property type="component" value="Unplaced"/>
</dbReference>
<feature type="domain" description="Oxidoreductase-like" evidence="1">
    <location>
        <begin position="39"/>
        <end position="62"/>
    </location>
</feature>
<dbReference type="Pfam" id="PF09791">
    <property type="entry name" value="Oxidored-like"/>
    <property type="match status" value="1"/>
</dbReference>
<dbReference type="AlphaFoldDB" id="A0A8U0WKT2"/>
<dbReference type="PANTHER" id="PTHR21193:SF3">
    <property type="entry name" value="OXIDOREDUCTASE-LIKE DOMAIN-CONTAINING PROTEIN 1"/>
    <property type="match status" value="1"/>
</dbReference>
<protein>
    <submittedName>
        <fullName evidence="3">Oxidoreductase-like domain-containing protein 1</fullName>
    </submittedName>
</protein>
<dbReference type="RefSeq" id="XP_037885493.1">
    <property type="nucleotide sequence ID" value="XM_038029565.1"/>
</dbReference>
<sequence>MYPSLSKAGTSKFIVQVGSSFRSQILRVYADKVDDIKLPPEPTTCCMSGCANCVWIEYAQTLVKLLKGNSDKARDIVLSKIEDPNLKAFLAMELRYLKQKMDEEKSKADETKKDPKDIV</sequence>
<evidence type="ECO:0000313" key="3">
    <source>
        <dbReference type="RefSeq" id="XP_037885493.1"/>
    </source>
</evidence>
<dbReference type="KEGG" id="gfs:119635048"/>
<proteinExistence type="predicted"/>
<evidence type="ECO:0000259" key="1">
    <source>
        <dbReference type="Pfam" id="PF09791"/>
    </source>
</evidence>
<dbReference type="InterPro" id="IPR019180">
    <property type="entry name" value="Oxidoreductase-like_N"/>
</dbReference>
<keyword evidence="2" id="KW-1185">Reference proteome</keyword>
<dbReference type="GeneID" id="119635048"/>
<organism evidence="2 3">
    <name type="scientific">Glossina fuscipes</name>
    <dbReference type="NCBI Taxonomy" id="7396"/>
    <lineage>
        <taxon>Eukaryota</taxon>
        <taxon>Metazoa</taxon>
        <taxon>Ecdysozoa</taxon>
        <taxon>Arthropoda</taxon>
        <taxon>Hexapoda</taxon>
        <taxon>Insecta</taxon>
        <taxon>Pterygota</taxon>
        <taxon>Neoptera</taxon>
        <taxon>Endopterygota</taxon>
        <taxon>Diptera</taxon>
        <taxon>Brachycera</taxon>
        <taxon>Muscomorpha</taxon>
        <taxon>Hippoboscoidea</taxon>
        <taxon>Glossinidae</taxon>
        <taxon>Glossina</taxon>
    </lineage>
</organism>
<dbReference type="GO" id="GO:0005739">
    <property type="term" value="C:mitochondrion"/>
    <property type="evidence" value="ECO:0007669"/>
    <property type="project" value="TreeGrafter"/>
</dbReference>
<dbReference type="PANTHER" id="PTHR21193">
    <property type="entry name" value="OXIDOREDUCTASE-LIKE DOMAIN-CONTAINING PROTEIN 1"/>
    <property type="match status" value="1"/>
</dbReference>
<evidence type="ECO:0000313" key="2">
    <source>
        <dbReference type="Proteomes" id="UP000092443"/>
    </source>
</evidence>